<reference evidence="4 5" key="1">
    <citation type="submission" date="2020-08" db="EMBL/GenBank/DDBJ databases">
        <title>Complete Genome Sequence of Effusibacillus dendaii Strain skT53, Isolated from Farmland soil.</title>
        <authorList>
            <person name="Konishi T."/>
            <person name="Kawasaki H."/>
        </authorList>
    </citation>
    <scope>NUCLEOTIDE SEQUENCE [LARGE SCALE GENOMIC DNA]</scope>
    <source>
        <strain evidence="5">skT53</strain>
    </source>
</reference>
<dbReference type="AlphaFoldDB" id="A0A7I8D9E0"/>
<evidence type="ECO:0000256" key="3">
    <source>
        <dbReference type="HAMAP-Rule" id="MF_01539"/>
    </source>
</evidence>
<dbReference type="InterPro" id="IPR014729">
    <property type="entry name" value="Rossmann-like_a/b/a_fold"/>
</dbReference>
<evidence type="ECO:0000256" key="1">
    <source>
        <dbReference type="ARBA" id="ARBA00022598"/>
    </source>
</evidence>
<comment type="catalytic activity">
    <reaction evidence="3">
        <text>cytidine(34) in elongator tRNA(Met) + acetate + ATP = N(4)-acetylcytidine(34) in elongator tRNA(Met) + AMP + diphosphate</text>
        <dbReference type="Rhea" id="RHEA:58144"/>
        <dbReference type="Rhea" id="RHEA-COMP:10693"/>
        <dbReference type="Rhea" id="RHEA-COMP:10694"/>
        <dbReference type="ChEBI" id="CHEBI:30089"/>
        <dbReference type="ChEBI" id="CHEBI:30616"/>
        <dbReference type="ChEBI" id="CHEBI:33019"/>
        <dbReference type="ChEBI" id="CHEBI:74900"/>
        <dbReference type="ChEBI" id="CHEBI:82748"/>
        <dbReference type="ChEBI" id="CHEBI:456215"/>
    </reaction>
</comment>
<keyword evidence="3" id="KW-0067">ATP-binding</keyword>
<dbReference type="InterPro" id="IPR008513">
    <property type="entry name" value="tRNA(Met)_cyd_acetate_ligase"/>
</dbReference>
<accession>A0A7I8D9E0</accession>
<dbReference type="GO" id="GO:0006400">
    <property type="term" value="P:tRNA modification"/>
    <property type="evidence" value="ECO:0007669"/>
    <property type="project" value="UniProtKB-UniRule"/>
</dbReference>
<dbReference type="NCBIfam" id="NF010191">
    <property type="entry name" value="PRK13670.1"/>
    <property type="match status" value="1"/>
</dbReference>
<keyword evidence="3" id="KW-0820">tRNA-binding</keyword>
<feature type="binding site" evidence="3">
    <location>
        <position position="166"/>
    </location>
    <ligand>
        <name>ATP</name>
        <dbReference type="ChEBI" id="CHEBI:30616"/>
    </ligand>
</feature>
<protein>
    <recommendedName>
        <fullName evidence="3">tRNA(Met) cytidine acetate ligase</fullName>
        <ecNumber evidence="3">6.3.4.-</ecNumber>
    </recommendedName>
</protein>
<keyword evidence="2 3" id="KW-0819">tRNA processing</keyword>
<keyword evidence="3" id="KW-0547">Nucleotide-binding</keyword>
<dbReference type="Pfam" id="PF05636">
    <property type="entry name" value="HIGH_NTase1"/>
    <property type="match status" value="1"/>
</dbReference>
<sequence>MRAAGVIVEYNPMHNGHCYHIQQTKKVTGADAIVAVMSGHFLQRGEPAIVNKWARTEMALQNGVDLVLELPIFYSIQSARLFAFGAVATLDRCGVVDSICFGSEKGDLRSLQQLAALIADPPPALQSILQTKIKQGLAYPAAYAASLREYAATTGTLDPEIVDHPNNMLGIEYLHALQKLNSSIRPFTIGRMAAHYHDATFSDRSIASATAIRRAIADGQPIDSYLPAVNLEIMRGEFAAGRGPVDWDSFTQPIFALLARSTVRELETYLHVDQGLAVRMLESLPYASRTSELLYRVKTRSYTWTRIQRALTSLLLGIRKQTADSLHLENGPDSIRVLGFTETGRHLLKEAASVSTLPIFTSIAKEVPPMVEMNLRASDLYGLAYVNRTPENRRREAEVPVVRLGS</sequence>
<gene>
    <name evidence="4" type="primary">ylbM</name>
    <name evidence="3" type="synonym">tmcAL</name>
    <name evidence="4" type="ORF">skT53_01250</name>
</gene>
<feature type="binding site" evidence="3">
    <location>
        <begin position="7"/>
        <end position="20"/>
    </location>
    <ligand>
        <name>ATP</name>
        <dbReference type="ChEBI" id="CHEBI:30616"/>
    </ligand>
</feature>
<keyword evidence="3" id="KW-0963">Cytoplasm</keyword>
<keyword evidence="3" id="KW-0694">RNA-binding</keyword>
<evidence type="ECO:0000256" key="2">
    <source>
        <dbReference type="ARBA" id="ARBA00022694"/>
    </source>
</evidence>
<dbReference type="EC" id="6.3.4.-" evidence="3"/>
<dbReference type="GO" id="GO:0000049">
    <property type="term" value="F:tRNA binding"/>
    <property type="evidence" value="ECO:0007669"/>
    <property type="project" value="UniProtKB-KW"/>
</dbReference>
<dbReference type="SUPFAM" id="SSF52374">
    <property type="entry name" value="Nucleotidylyl transferase"/>
    <property type="match status" value="1"/>
</dbReference>
<feature type="binding site" evidence="3">
    <location>
        <position position="102"/>
    </location>
    <ligand>
        <name>ATP</name>
        <dbReference type="ChEBI" id="CHEBI:30616"/>
    </ligand>
</feature>
<dbReference type="PANTHER" id="PTHR37825:SF1">
    <property type="entry name" value="TRNA(MET) CYTIDINE ACETATE LIGASE"/>
    <property type="match status" value="1"/>
</dbReference>
<dbReference type="KEGG" id="eff:skT53_01250"/>
<keyword evidence="1 3" id="KW-0436">Ligase</keyword>
<comment type="subcellular location">
    <subcellularLocation>
        <location evidence="3">Cytoplasm</location>
    </subcellularLocation>
</comment>
<name>A0A7I8D9E0_9BACL</name>
<dbReference type="GO" id="GO:0005737">
    <property type="term" value="C:cytoplasm"/>
    <property type="evidence" value="ECO:0007669"/>
    <property type="project" value="UniProtKB-SubCell"/>
</dbReference>
<organism evidence="4 5">
    <name type="scientific">Effusibacillus dendaii</name>
    <dbReference type="NCBI Taxonomy" id="2743772"/>
    <lineage>
        <taxon>Bacteria</taxon>
        <taxon>Bacillati</taxon>
        <taxon>Bacillota</taxon>
        <taxon>Bacilli</taxon>
        <taxon>Bacillales</taxon>
        <taxon>Alicyclobacillaceae</taxon>
        <taxon>Effusibacillus</taxon>
    </lineage>
</organism>
<dbReference type="GO" id="GO:0016879">
    <property type="term" value="F:ligase activity, forming carbon-nitrogen bonds"/>
    <property type="evidence" value="ECO:0007669"/>
    <property type="project" value="UniProtKB-UniRule"/>
</dbReference>
<evidence type="ECO:0000313" key="4">
    <source>
        <dbReference type="EMBL" id="BCJ85140.1"/>
    </source>
</evidence>
<dbReference type="GO" id="GO:0005524">
    <property type="term" value="F:ATP binding"/>
    <property type="evidence" value="ECO:0007669"/>
    <property type="project" value="UniProtKB-KW"/>
</dbReference>
<comment type="caution">
    <text evidence="3">Lacks conserved residue(s) required for the propagation of feature annotation.</text>
</comment>
<evidence type="ECO:0000313" key="5">
    <source>
        <dbReference type="Proteomes" id="UP000593802"/>
    </source>
</evidence>
<dbReference type="Proteomes" id="UP000593802">
    <property type="component" value="Chromosome"/>
</dbReference>
<dbReference type="Gene3D" id="3.40.50.620">
    <property type="entry name" value="HUPs"/>
    <property type="match status" value="1"/>
</dbReference>
<dbReference type="EMBL" id="AP023366">
    <property type="protein sequence ID" value="BCJ85140.1"/>
    <property type="molecule type" value="Genomic_DNA"/>
</dbReference>
<feature type="binding site" evidence="3">
    <location>
        <position position="191"/>
    </location>
    <ligand>
        <name>ATP</name>
        <dbReference type="ChEBI" id="CHEBI:30616"/>
    </ligand>
</feature>
<dbReference type="RefSeq" id="WP_200759298.1">
    <property type="nucleotide sequence ID" value="NZ_AP023366.1"/>
</dbReference>
<dbReference type="PANTHER" id="PTHR37825">
    <property type="entry name" value="TRNA(MET) CYTIDINE ACETATE LIGASE"/>
    <property type="match status" value="1"/>
</dbReference>
<proteinExistence type="inferred from homology"/>
<keyword evidence="5" id="KW-1185">Reference proteome</keyword>
<comment type="function">
    <text evidence="3">Catalyzes the formation of N(4)-acetylcytidine (ac(4)C) at the wobble position of elongator tRNA(Met), using acetate and ATP as substrates. First activates an acetate ion to form acetyladenylate (Ac-AMP) and then transfers the acetyl group to tRNA to form ac(4)C34.</text>
</comment>
<comment type="similarity">
    <text evidence="3">Belongs to the TmcAL family.</text>
</comment>
<dbReference type="HAMAP" id="MF_01539">
    <property type="entry name" value="TmcAL"/>
    <property type="match status" value="1"/>
</dbReference>